<feature type="transmembrane region" description="Helical" evidence="1">
    <location>
        <begin position="21"/>
        <end position="40"/>
    </location>
</feature>
<dbReference type="KEGG" id="vih:AB0763_02185"/>
<dbReference type="Pfam" id="PF12292">
    <property type="entry name" value="DUF3624"/>
    <property type="match status" value="1"/>
</dbReference>
<evidence type="ECO:0000313" key="2">
    <source>
        <dbReference type="EMBL" id="XDK25474.1"/>
    </source>
</evidence>
<reference evidence="2" key="1">
    <citation type="submission" date="2024-07" db="EMBL/GenBank/DDBJ databases">
        <title>Genome Analysis of a Potential Novel Vibrio Species Secreting pH- and Thermo-stable Alginate Lyase and its Application in Producing Alginate Oligosaccharides.</title>
        <authorList>
            <person name="Huang H."/>
            <person name="Bao K."/>
        </authorList>
    </citation>
    <scope>NUCLEOTIDE SEQUENCE</scope>
    <source>
        <strain evidence="2">HB236076</strain>
    </source>
</reference>
<keyword evidence="1" id="KW-1133">Transmembrane helix</keyword>
<keyword evidence="1" id="KW-0472">Membrane</keyword>
<gene>
    <name evidence="2" type="ORF">AB0763_02185</name>
</gene>
<keyword evidence="1" id="KW-0812">Transmembrane</keyword>
<dbReference type="RefSeq" id="WP_306102366.1">
    <property type="nucleotide sequence ID" value="NZ_CP162601.1"/>
</dbReference>
<dbReference type="EMBL" id="CP162601">
    <property type="protein sequence ID" value="XDK25474.1"/>
    <property type="molecule type" value="Genomic_DNA"/>
</dbReference>
<dbReference type="AlphaFoldDB" id="A0AB39HBV4"/>
<proteinExistence type="predicted"/>
<protein>
    <submittedName>
        <fullName evidence="2">DUF3624 family protein</fullName>
    </submittedName>
</protein>
<feature type="transmembrane region" description="Helical" evidence="1">
    <location>
        <begin position="52"/>
        <end position="78"/>
    </location>
</feature>
<name>A0AB39HBV4_9VIBR</name>
<dbReference type="InterPro" id="IPR022072">
    <property type="entry name" value="DUF3624"/>
</dbReference>
<organism evidence="2">
    <name type="scientific">Vibrio sp. HB236076</name>
    <dbReference type="NCBI Taxonomy" id="3232307"/>
    <lineage>
        <taxon>Bacteria</taxon>
        <taxon>Pseudomonadati</taxon>
        <taxon>Pseudomonadota</taxon>
        <taxon>Gammaproteobacteria</taxon>
        <taxon>Vibrionales</taxon>
        <taxon>Vibrionaceae</taxon>
        <taxon>Vibrio</taxon>
    </lineage>
</organism>
<accession>A0AB39HBV4</accession>
<evidence type="ECO:0000256" key="1">
    <source>
        <dbReference type="SAM" id="Phobius"/>
    </source>
</evidence>
<sequence length="96" mass="10675">MSCSDCQQSLFWRKVGRCRQCILLLTVFSLLLSAGLWWLTAQGAGSAALRSVQGIALAMAWLASVGLLLLHLIMRWLIIARQHQRLAKGAKPRSTR</sequence>